<reference evidence="5" key="1">
    <citation type="journal article" date="2009" name="Environ. Microbiol.">
        <title>Contribution of mobile genetic elements to Desulfovibrio vulgaris genome plasticity.</title>
        <authorList>
            <person name="Walker C.B."/>
            <person name="Stolyar S."/>
            <person name="Chivian D."/>
            <person name="Pinel N."/>
            <person name="Gabster J.A."/>
            <person name="Dehal P.S."/>
            <person name="He Z."/>
            <person name="Yang Z.K."/>
            <person name="Yen H.C."/>
            <person name="Zhou J."/>
            <person name="Wall J.D."/>
            <person name="Hazen T.C."/>
            <person name="Arkin A.P."/>
            <person name="Stahl D.A."/>
        </authorList>
    </citation>
    <scope>NUCLEOTIDE SEQUENCE [LARGE SCALE GENOMIC DNA]</scope>
    <source>
        <strain evidence="5">DP4</strain>
    </source>
</reference>
<dbReference type="CDD" id="cd00077">
    <property type="entry name" value="HDc"/>
    <property type="match status" value="1"/>
</dbReference>
<dbReference type="Proteomes" id="UP000009173">
    <property type="component" value="Chromosome"/>
</dbReference>
<sequence>MPPATMQSASAPATILIIDDDASVRMGLKALLEDEGFYVMDASSGPEGLSMFATSPPDLVLVDLAMPDMNGRDVVRHLHSADPLVPVIVVSGTGVLEDAVGTLRDGAWDYVAKPIADTAGFVRLIRRALERAALIAENTAYSNGLEQMVRQRTAELEAASSRLHTTLFATVESLSKLTNLKDAYTEAHQCRVAIIATTIGEVLGYEGERLDGLRVAATLHDIGKLCIPSEFLTKPRGLDHHEMAFLRQHPQFGYEILADIPFPSPVADIVLQHHERLDGSGYPAGLRGDAILAEARIIAVADVLEAICSHRPYRPALPLSYAMSEIESGMGTLFCPQAAGVCLDLVRSDDPRLHAFLSTAS</sequence>
<evidence type="ECO:0000256" key="1">
    <source>
        <dbReference type="PROSITE-ProRule" id="PRU00169"/>
    </source>
</evidence>
<evidence type="ECO:0000259" key="2">
    <source>
        <dbReference type="PROSITE" id="PS50110"/>
    </source>
</evidence>
<name>A0A0H3A9P6_NITV4</name>
<evidence type="ECO:0000313" key="5">
    <source>
        <dbReference type="Proteomes" id="UP000009173"/>
    </source>
</evidence>
<dbReference type="Pfam" id="PF13487">
    <property type="entry name" value="HD_5"/>
    <property type="match status" value="1"/>
</dbReference>
<dbReference type="Pfam" id="PF00072">
    <property type="entry name" value="Response_reg"/>
    <property type="match status" value="1"/>
</dbReference>
<dbReference type="GO" id="GO:0016787">
    <property type="term" value="F:hydrolase activity"/>
    <property type="evidence" value="ECO:0007669"/>
    <property type="project" value="UniProtKB-KW"/>
</dbReference>
<organism evidence="4 5">
    <name type="scientific">Nitratidesulfovibrio vulgaris (strain DP4)</name>
    <name type="common">Desulfovibrio vulgaris</name>
    <dbReference type="NCBI Taxonomy" id="391774"/>
    <lineage>
        <taxon>Bacteria</taxon>
        <taxon>Pseudomonadati</taxon>
        <taxon>Thermodesulfobacteriota</taxon>
        <taxon>Desulfovibrionia</taxon>
        <taxon>Desulfovibrionales</taxon>
        <taxon>Desulfovibrionaceae</taxon>
        <taxon>Nitratidesulfovibrio</taxon>
    </lineage>
</organism>
<dbReference type="RefSeq" id="WP_011792516.1">
    <property type="nucleotide sequence ID" value="NC_008751.1"/>
</dbReference>
<dbReference type="Gene3D" id="1.10.3210.10">
    <property type="entry name" value="Hypothetical protein af1432"/>
    <property type="match status" value="1"/>
</dbReference>
<evidence type="ECO:0000313" key="4">
    <source>
        <dbReference type="EMBL" id="ABM28892.1"/>
    </source>
</evidence>
<dbReference type="Gene3D" id="3.40.50.2300">
    <property type="match status" value="1"/>
</dbReference>
<dbReference type="InterPro" id="IPR037522">
    <property type="entry name" value="HD_GYP_dom"/>
</dbReference>
<keyword evidence="4" id="KW-0378">Hydrolase</keyword>
<dbReference type="InterPro" id="IPR006675">
    <property type="entry name" value="HDIG_dom"/>
</dbReference>
<dbReference type="SMART" id="SM00448">
    <property type="entry name" value="REC"/>
    <property type="match status" value="1"/>
</dbReference>
<dbReference type="InterPro" id="IPR011006">
    <property type="entry name" value="CheY-like_superfamily"/>
</dbReference>
<proteinExistence type="predicted"/>
<feature type="modified residue" description="4-aspartylphosphate" evidence="1">
    <location>
        <position position="63"/>
    </location>
</feature>
<evidence type="ECO:0000259" key="3">
    <source>
        <dbReference type="PROSITE" id="PS51832"/>
    </source>
</evidence>
<dbReference type="PANTHER" id="PTHR45228:SF1">
    <property type="entry name" value="CYCLIC DI-GMP PHOSPHODIESTERASE TM_0186"/>
    <property type="match status" value="1"/>
</dbReference>
<accession>A0A0H3A9P6</accession>
<dbReference type="AlphaFoldDB" id="A0A0H3A9P6"/>
<dbReference type="SUPFAM" id="SSF52172">
    <property type="entry name" value="CheY-like"/>
    <property type="match status" value="1"/>
</dbReference>
<dbReference type="PANTHER" id="PTHR45228">
    <property type="entry name" value="CYCLIC DI-GMP PHOSPHODIESTERASE TM_0186-RELATED"/>
    <property type="match status" value="1"/>
</dbReference>
<dbReference type="SMART" id="SM00471">
    <property type="entry name" value="HDc"/>
    <property type="match status" value="1"/>
</dbReference>
<protein>
    <submittedName>
        <fullName evidence="4">Response regulator receiver modulated metal dependent phosphohydrolase</fullName>
    </submittedName>
</protein>
<keyword evidence="1" id="KW-0597">Phosphoprotein</keyword>
<feature type="domain" description="Response regulatory" evidence="2">
    <location>
        <begin position="14"/>
        <end position="128"/>
    </location>
</feature>
<dbReference type="NCBIfam" id="TIGR00277">
    <property type="entry name" value="HDIG"/>
    <property type="match status" value="1"/>
</dbReference>
<dbReference type="InterPro" id="IPR003607">
    <property type="entry name" value="HD/PDEase_dom"/>
</dbReference>
<dbReference type="HOGENOM" id="CLU_000445_92_10_7"/>
<gene>
    <name evidence="4" type="ordered locus">Dvul_1875</name>
</gene>
<dbReference type="PROSITE" id="PS50110">
    <property type="entry name" value="RESPONSE_REGULATORY"/>
    <property type="match status" value="1"/>
</dbReference>
<dbReference type="KEGG" id="dvl:Dvul_1875"/>
<feature type="domain" description="HD-GYP" evidence="3">
    <location>
        <begin position="163"/>
        <end position="358"/>
    </location>
</feature>
<dbReference type="GO" id="GO:0000160">
    <property type="term" value="P:phosphorelay signal transduction system"/>
    <property type="evidence" value="ECO:0007669"/>
    <property type="project" value="InterPro"/>
</dbReference>
<dbReference type="EMBL" id="CP000527">
    <property type="protein sequence ID" value="ABM28892.1"/>
    <property type="molecule type" value="Genomic_DNA"/>
</dbReference>
<dbReference type="SUPFAM" id="SSF109604">
    <property type="entry name" value="HD-domain/PDEase-like"/>
    <property type="match status" value="1"/>
</dbReference>
<dbReference type="PROSITE" id="PS51832">
    <property type="entry name" value="HD_GYP"/>
    <property type="match status" value="1"/>
</dbReference>
<dbReference type="InterPro" id="IPR052020">
    <property type="entry name" value="Cyclic_di-GMP/3'3'-cGAMP_PDE"/>
</dbReference>
<dbReference type="InterPro" id="IPR001789">
    <property type="entry name" value="Sig_transdc_resp-reg_receiver"/>
</dbReference>